<dbReference type="AlphaFoldDB" id="A0AAJ1HBT5"/>
<dbReference type="EMBL" id="JAQMJV010000002">
    <property type="protein sequence ID" value="MDB8619415.1"/>
    <property type="molecule type" value="Genomic_DNA"/>
</dbReference>
<evidence type="ECO:0000313" key="2">
    <source>
        <dbReference type="Proteomes" id="UP001212685"/>
    </source>
</evidence>
<dbReference type="RefSeq" id="WP_272157447.1">
    <property type="nucleotide sequence ID" value="NZ_JAQMJV010000002.1"/>
</dbReference>
<dbReference type="Proteomes" id="UP001212685">
    <property type="component" value="Unassembled WGS sequence"/>
</dbReference>
<protein>
    <submittedName>
        <fullName evidence="1">Uncharacterized protein</fullName>
    </submittedName>
</protein>
<accession>A0AAJ1HBT5</accession>
<proteinExistence type="predicted"/>
<reference evidence="1" key="1">
    <citation type="submission" date="2023-01" db="EMBL/GenBank/DDBJ databases">
        <title>Human gut microbiome strain richness.</title>
        <authorList>
            <person name="Chen-Liaw A."/>
        </authorList>
    </citation>
    <scope>NUCLEOTIDE SEQUENCE</scope>
    <source>
        <strain evidence="1">1001262st2_G8_1001262B_160229</strain>
    </source>
</reference>
<evidence type="ECO:0000313" key="1">
    <source>
        <dbReference type="EMBL" id="MDB8619415.1"/>
    </source>
</evidence>
<comment type="caution">
    <text evidence="1">The sequence shown here is derived from an EMBL/GenBank/DDBJ whole genome shotgun (WGS) entry which is preliminary data.</text>
</comment>
<sequence>MKKKIIFATSLVLAIAVVVFGLFTYQRHQKQEKAKQEREKYEKYDYYTGIWEIDSYKFLEDGEGVAVHWKSLTPEEDKIFAKYYPDEEENLLGAHGASNKHYIVRTYFHNSTYRWTQKLPKEDPDVYFALSIYRIRNQKLEGSQVDLYKLVEDYNSNYVPEKTGGIEEINGKDYLPIKVYKLDSRNSGTRQLWLNLETKKIEWEDSKEQREPETPSVDLGQLKITLKKTTEVLRTTNIYDDLYQNQLTFFPNNLKGSVLEKYDPKAYQLLRKKNSQLYILLDAKLNYDRVYGNVQQFIDLYQLFVPANTNLYEGITIPAELSKDGQVHQVNTKEEFERYYDVDKDNELTKQRRVLVEQ</sequence>
<name>A0AAJ1HBT5_STRPA</name>
<organism evidence="1 2">
    <name type="scientific">Streptococcus parasanguinis</name>
    <dbReference type="NCBI Taxonomy" id="1318"/>
    <lineage>
        <taxon>Bacteria</taxon>
        <taxon>Bacillati</taxon>
        <taxon>Bacillota</taxon>
        <taxon>Bacilli</taxon>
        <taxon>Lactobacillales</taxon>
        <taxon>Streptococcaceae</taxon>
        <taxon>Streptococcus</taxon>
    </lineage>
</organism>
<gene>
    <name evidence="1" type="ORF">PNV36_03220</name>
</gene>